<dbReference type="PANTHER" id="PTHR23053">
    <property type="entry name" value="DLEC1 DELETED IN LUNG AND ESOPHAGEAL CANCER 1"/>
    <property type="match status" value="1"/>
</dbReference>
<gene>
    <name evidence="8" type="ORF">CRENBAI_018131</name>
</gene>
<dbReference type="Pfam" id="PF24291">
    <property type="entry name" value="Ig_CFAP65"/>
    <property type="match status" value="1"/>
</dbReference>
<name>A0AAV9SD82_9TELE</name>
<dbReference type="GO" id="GO:1904158">
    <property type="term" value="P:axonemal central apparatus assembly"/>
    <property type="evidence" value="ECO:0007669"/>
    <property type="project" value="TreeGrafter"/>
</dbReference>
<feature type="compositionally biased region" description="Polar residues" evidence="6">
    <location>
        <begin position="2595"/>
        <end position="2604"/>
    </location>
</feature>
<evidence type="ECO:0000256" key="6">
    <source>
        <dbReference type="SAM" id="MobiDB-lite"/>
    </source>
</evidence>
<dbReference type="GO" id="GO:0003341">
    <property type="term" value="P:cilium movement"/>
    <property type="evidence" value="ECO:0007669"/>
    <property type="project" value="TreeGrafter"/>
</dbReference>
<dbReference type="InterPro" id="IPR027417">
    <property type="entry name" value="P-loop_NTPase"/>
</dbReference>
<feature type="region of interest" description="Disordered" evidence="6">
    <location>
        <begin position="1652"/>
        <end position="1678"/>
    </location>
</feature>
<evidence type="ECO:0000256" key="1">
    <source>
        <dbReference type="ARBA" id="ARBA00004138"/>
    </source>
</evidence>
<feature type="compositionally biased region" description="Basic and acidic residues" evidence="6">
    <location>
        <begin position="2076"/>
        <end position="2091"/>
    </location>
</feature>
<dbReference type="InterPro" id="IPR008962">
    <property type="entry name" value="PapD-like_sf"/>
</dbReference>
<accession>A0AAV9SD82</accession>
<dbReference type="InterPro" id="IPR053879">
    <property type="entry name" value="HYDIN_VesB_CFA65-like_Ig"/>
</dbReference>
<evidence type="ECO:0000256" key="2">
    <source>
        <dbReference type="ARBA" id="ARBA00004496"/>
    </source>
</evidence>
<evidence type="ECO:0000259" key="7">
    <source>
        <dbReference type="PROSITE" id="PS50202"/>
    </source>
</evidence>
<keyword evidence="5" id="KW-0966">Cell projection</keyword>
<dbReference type="GO" id="GO:0005930">
    <property type="term" value="C:axoneme"/>
    <property type="evidence" value="ECO:0007669"/>
    <property type="project" value="TreeGrafter"/>
</dbReference>
<evidence type="ECO:0000313" key="8">
    <source>
        <dbReference type="EMBL" id="KAK5619281.1"/>
    </source>
</evidence>
<dbReference type="InterPro" id="IPR013783">
    <property type="entry name" value="Ig-like_fold"/>
</dbReference>
<feature type="region of interest" description="Disordered" evidence="6">
    <location>
        <begin position="1840"/>
        <end position="1878"/>
    </location>
</feature>
<dbReference type="InterPro" id="IPR000535">
    <property type="entry name" value="MSP_dom"/>
</dbReference>
<dbReference type="EMBL" id="JAHHUM010000582">
    <property type="protein sequence ID" value="KAK5619281.1"/>
    <property type="molecule type" value="Genomic_DNA"/>
</dbReference>
<keyword evidence="4" id="KW-0969">Cilium</keyword>
<keyword evidence="3" id="KW-0963">Cytoplasm</keyword>
<dbReference type="PANTHER" id="PTHR23053:SF0">
    <property type="entry name" value="HYDROCEPHALUS-INDUCING PROTEIN HOMOLOG"/>
    <property type="match status" value="1"/>
</dbReference>
<comment type="subcellular location">
    <subcellularLocation>
        <location evidence="1">Cell projection</location>
        <location evidence="1">Cilium</location>
    </subcellularLocation>
    <subcellularLocation>
        <location evidence="2">Cytoplasm</location>
    </subcellularLocation>
</comment>
<protein>
    <recommendedName>
        <fullName evidence="7">MSP domain-containing protein</fullName>
    </recommendedName>
</protein>
<dbReference type="Proteomes" id="UP001311232">
    <property type="component" value="Unassembled WGS sequence"/>
</dbReference>
<dbReference type="PROSITE" id="PS50202">
    <property type="entry name" value="MSP"/>
    <property type="match status" value="1"/>
</dbReference>
<dbReference type="Gene3D" id="2.60.40.10">
    <property type="entry name" value="Immunoglobulins"/>
    <property type="match status" value="12"/>
</dbReference>
<evidence type="ECO:0000256" key="4">
    <source>
        <dbReference type="ARBA" id="ARBA00023069"/>
    </source>
</evidence>
<sequence>MTVGDFQEDLLLHYGTGEDVYISLFGTSQELDICLEPEPVKLKKTYISLASSQTVSLTNCSDIPLQYRWTVWPSQAKDDLENSVLQRGEEKKEENMCRPIQCGSDPTAIHHLPLLSRALQESESRAAEDCLPTLSLSGITLEPAEGEIWPNTTANFIIIFKPEEAKVYQHTVYCDVTGSESPLPLRIKGEGLGPKLKLNYNLMDMKNVFIGDKDHYEVQMTNKGLIDAPFRFSRPDTTFGRCFSINPEEGVVPPGICQAVGVTFHSQILGSFSEDLLLTVTGQSQPLTLTFRGCVIGPTFHFNVYELNFGDVAFGFPATQTCTLFNTSFVPMTFALHVMGDGLGSASVSSAKQVSDLSQRNWQGYAARDPRLRPVEFTVCPAAGTVDAMSNVTIKVTLCSNTVKKYELALAVDVEGVGEEVMILPLNARCVVPEIVVEPAVLDFQRCYLDLPYEQNVRLINSSSLPACYGMLDQEIEESTTVLFGSSVPRGVLPPGSSKEIPVFIAARAVGRIQNSLRIAVFGSLQQPLEVVLSCIGEGPNVYVPITQLKFGSIPVLTDVTRTLQLLNQSPIPAHFNTYMIHKQSFWRVEPSEGEVPPESQLELKIVAHLKDTLRFLDKLEISVRDSRTHVVSLSATGTGTTIVSDKPLGPNLDLGTHFCNVSYQYPFKLTNHGLRHHRMFWKIGGFLASPKQHVNFSGRTVLPPISSSGQRDTLRHRFLPSSNREKSVFSLSPACVDLSPGSSVDMVLAAFSDSPKIVHERLVCDSIIGGHGCQETIMSVEIMCRFVAPVLSISSKQLNFYLKKVKGDSLLPVYEKLVLHNVSSLSLSMELILTEPFFLCETPGDPRRHRTKFFVLEDKHQSEFWVCFDPSLCKDLAPRIVDETLKINYLEHPQEDIVKLHAEVHFPNLHFSSTTVDFGCVQNYTETKKTVTITNCSPLPLSYRWAFLEDQNQTQIRLTADDQSSTQRPVHVEEAFDISPMYGVLQPQDQQLVTFYFFGHENISRAVVAQCNVEDGPTYDVQLFHCVGEVEMCVRNSGKVGFEFSIIQLPSAEEDEGFDKDEGVSMKAGNEGRDTQLKGNSEQQERLRIRPGLPMVIPAVGYIGAGSERHLRILYLPGIPEVFEKHFQLQVAFLPPHEITLTGVGVFPRIRLNLPRNLSEECYSDVLQQAQAAVETQRVRQELEHGTPVGRGPQEPADCAPTYEELIHLEVERLLVKENALRVLELSDQPSSLSQWQNLSKVKLPEYVLDFGLVIPGKVYSQMVNIINHGPIPVSFYAHRKHLTGTGFTTEFESVKNLPCGETQTFTIEFDFLSPNGKTGQTSIILPIQLTDGPVVQVKLCAVVTMPTITVSKDMLLFDTVQCGMCQIQMIQLQNCESVPCQWSMAEEVKPLKKEQRPIPAVFQMFPSSGVLVPGERVNVHIKFSPVEGCSYSRRLVIHVSGSTQQVFITAQGQAEEARLEFCPSVLELGPCLPFSSESKAEVTVKNHSSFPIEFYSLEFDKQYLKEEEILRLIDEYDENNMLLLPPRVPGEGLPAELLEYCSQLKDDVFSQLTREGIMTPASRAIAHHMELDLLPEGQTAQNHRGIAIIVYGAPLTDKSSMAAALACYYGAACLSIDAVVTDAIQNGTSPASLSARQLYDAAVAEYEQKEAAEAAKPTEEKTQSKTAAPAESSDPDLIPAFLDTVDVPADQSENCSTAHQTSENKGGNATTISFFPPEHLLVEILIERFQLSDCHSGIVINGLESIYSQCQPSTLQVVLKAFSNRKHIYVLNLSDTYEALKKRERQQREAEEALQKEIAEREERWLWELDQETFDALPDEDKENITQRHLEALRQKKQRELEQKAKEEEERRQQDENQRLKEKELKKKKKKDEKSETLEVLRMKTSLEIKQSIADELQCEFDKYEQSQAMVEQVLQQWDRVQGVLLDSFPAEELLPGSDDAITEKKAASTKKSKKSTTKAVQRALDLIPHIVMNVTQNGCGSSTELLNNSILPTLDEILNDLGLGHGGPPSLPPSTLSVVAFPEHREQPKVHQTCFTFLNPSGHDEDDENKDLEEYAHKTIAQEKAAGSKRHKGNPDYKAKDKKGKESHTSMTRQSKTKSKGSESLTTFRWVVPASSEVLLKIWFYSESPGIFEQVFNFELAGNHKLYQLTCRGVCTYPSICKEFKNLFAHSKKVAQEKEGLQKTYVIKPGYFEFGPLLCSKTRDRYKKNTYPENSERLVIHNNSSLEAEVQFSFQHDTQATTYLLDPPTMALTPGQKEVLTVWAFPTKQGQIKDSLICHIKDNPEPTVIHFSCWGVRPELELESSHLSFGRILLHRRDSRGIMMHNKTPLPLSWTLQGVDALGDEFMVAQDQGVIKPNSSFLLSVQFRAKRPVLVKKLLRLEVYDVEKIIGIQQTENIPVYAEAYDVDLKIEPAASLDFGTIRANEDAKQQLKLTNKGKYDLAFKFSVGCPDPTLSTIESMFTVSPQSGTLLPRGKPTAVVIVCRPDKEVSLKEEPILSCQVIEPSIKGGETIATLDIKISLQAVFSRYKITPAWDIDFGPLVYGTDKSQNFTIENYGHFPIHFTLSRMILELGNQARPGGRTRVVPRESVSAKSTGATFESRQDPPHRESSTRETCLNMGVFTVSPYTGNLQPGSQQQITVVCVAEQLGTWNQRLLIDISGRDPSDQPDGIPYRLFAEVCKPGIVVDPASIFEEHYLCQNSSQLSSEQFCNAEGIFVLDEKRFIFNKVLVGRTAQARFKLTNNNKVPCTLNLAIKYGGTKVRLLTLSVTCFKR</sequence>
<dbReference type="InterPro" id="IPR033305">
    <property type="entry name" value="Hydin-like"/>
</dbReference>
<feature type="region of interest" description="Disordered" evidence="6">
    <location>
        <begin position="2582"/>
        <end position="2617"/>
    </location>
</feature>
<feature type="domain" description="MSP" evidence="7">
    <location>
        <begin position="2411"/>
        <end position="2556"/>
    </location>
</feature>
<dbReference type="Gene3D" id="3.40.50.300">
    <property type="entry name" value="P-loop containing nucleotide triphosphate hydrolases"/>
    <property type="match status" value="1"/>
</dbReference>
<reference evidence="8 9" key="1">
    <citation type="submission" date="2021-06" db="EMBL/GenBank/DDBJ databases">
        <authorList>
            <person name="Palmer J.M."/>
        </authorList>
    </citation>
    <scope>NUCLEOTIDE SEQUENCE [LARGE SCALE GENOMIC DNA]</scope>
    <source>
        <strain evidence="8 9">MEX-2019</strain>
        <tissue evidence="8">Muscle</tissue>
    </source>
</reference>
<dbReference type="Pfam" id="PF22544">
    <property type="entry name" value="HYDIN_VesB_CFA65-like_Ig"/>
    <property type="match status" value="1"/>
</dbReference>
<feature type="compositionally biased region" description="Basic and acidic residues" evidence="6">
    <location>
        <begin position="1840"/>
        <end position="1867"/>
    </location>
</feature>
<proteinExistence type="predicted"/>
<feature type="compositionally biased region" description="Basic and acidic residues" evidence="6">
    <location>
        <begin position="2605"/>
        <end position="2616"/>
    </location>
</feature>
<comment type="caution">
    <text evidence="8">The sequence shown here is derived from an EMBL/GenBank/DDBJ whole genome shotgun (WGS) entry which is preliminary data.</text>
</comment>
<dbReference type="SUPFAM" id="SSF49354">
    <property type="entry name" value="PapD-like"/>
    <property type="match status" value="1"/>
</dbReference>
<feature type="region of interest" description="Disordered" evidence="6">
    <location>
        <begin position="2064"/>
        <end position="2103"/>
    </location>
</feature>
<evidence type="ECO:0000256" key="3">
    <source>
        <dbReference type="ARBA" id="ARBA00022490"/>
    </source>
</evidence>
<dbReference type="InterPro" id="IPR056305">
    <property type="entry name" value="Ig_CFAP65_10th"/>
</dbReference>
<evidence type="ECO:0000256" key="5">
    <source>
        <dbReference type="ARBA" id="ARBA00023273"/>
    </source>
</evidence>
<dbReference type="InterPro" id="IPR033768">
    <property type="entry name" value="Hydin_ADK"/>
</dbReference>
<dbReference type="Pfam" id="PF17213">
    <property type="entry name" value="Hydin_ADK"/>
    <property type="match status" value="2"/>
</dbReference>
<keyword evidence="9" id="KW-1185">Reference proteome</keyword>
<organism evidence="8 9">
    <name type="scientific">Crenichthys baileyi</name>
    <name type="common">White River springfish</name>
    <dbReference type="NCBI Taxonomy" id="28760"/>
    <lineage>
        <taxon>Eukaryota</taxon>
        <taxon>Metazoa</taxon>
        <taxon>Chordata</taxon>
        <taxon>Craniata</taxon>
        <taxon>Vertebrata</taxon>
        <taxon>Euteleostomi</taxon>
        <taxon>Actinopterygii</taxon>
        <taxon>Neopterygii</taxon>
        <taxon>Teleostei</taxon>
        <taxon>Neoteleostei</taxon>
        <taxon>Acanthomorphata</taxon>
        <taxon>Ovalentaria</taxon>
        <taxon>Atherinomorphae</taxon>
        <taxon>Cyprinodontiformes</taxon>
        <taxon>Goodeidae</taxon>
        <taxon>Crenichthys</taxon>
    </lineage>
</organism>
<evidence type="ECO:0000313" key="9">
    <source>
        <dbReference type="Proteomes" id="UP001311232"/>
    </source>
</evidence>
<feature type="compositionally biased region" description="Basic and acidic residues" evidence="6">
    <location>
        <begin position="1652"/>
        <end position="1665"/>
    </location>
</feature>